<protein>
    <submittedName>
        <fullName evidence="2">Glycosyltransferase</fullName>
    </submittedName>
</protein>
<dbReference type="Gene3D" id="3.40.50.2000">
    <property type="entry name" value="Glycogen Phosphorylase B"/>
    <property type="match status" value="2"/>
</dbReference>
<reference evidence="2 3" key="1">
    <citation type="submission" date="2020-08" db="EMBL/GenBank/DDBJ databases">
        <title>Genome public.</title>
        <authorList>
            <person name="Liu C."/>
            <person name="Sun Q."/>
        </authorList>
    </citation>
    <scope>NUCLEOTIDE SEQUENCE [LARGE SCALE GENOMIC DNA]</scope>
    <source>
        <strain evidence="2 3">NSJ-46</strain>
    </source>
</reference>
<dbReference type="InterPro" id="IPR001296">
    <property type="entry name" value="Glyco_trans_1"/>
</dbReference>
<dbReference type="Pfam" id="PF00534">
    <property type="entry name" value="Glycos_transf_1"/>
    <property type="match status" value="1"/>
</dbReference>
<proteinExistence type="predicted"/>
<dbReference type="PANTHER" id="PTHR12526:SF630">
    <property type="entry name" value="GLYCOSYLTRANSFERASE"/>
    <property type="match status" value="1"/>
</dbReference>
<dbReference type="PANTHER" id="PTHR12526">
    <property type="entry name" value="GLYCOSYLTRANSFERASE"/>
    <property type="match status" value="1"/>
</dbReference>
<organism evidence="2 3">
    <name type="scientific">Jingyaoa shaoxingensis</name>
    <dbReference type="NCBI Taxonomy" id="2763671"/>
    <lineage>
        <taxon>Bacteria</taxon>
        <taxon>Bacillati</taxon>
        <taxon>Bacillota</taxon>
        <taxon>Clostridia</taxon>
        <taxon>Lachnospirales</taxon>
        <taxon>Lachnospiraceae</taxon>
        <taxon>Jingyaoa</taxon>
    </lineage>
</organism>
<keyword evidence="3" id="KW-1185">Reference proteome</keyword>
<sequence length="420" mass="48244">MKKVLFVINTLGGAGAEKALLELLKRFSPQQYEIDLYVLLDQGELISQVPEHVNILNTKYLSESVLSVEGKKKLGKTVWHRLWKHMALGKNLIYLLKNLTDMLKKKQIHTDKLLWRIMSDSGMVLKKHYDMAVAYLEGGATYFVHDHVEADQKFTFLHVDYSYAGYTRALDLDCYPDFDRIFTVSDEVKKSFLQIYPECAGKTVVFHNLLDKEEIKRKAELPGGFSDEYKGKRILTVGRLTAQKAYETAIDAMKLLKDQSEQVRWYVLGEGELRKKLQQKIEELGLTEDFLLLGAVENPYPYYRQCDLYVHETRFEGKSIAVQEAQILGCTILVSDCSGNREQVENGVDGVLCQLDARDISEHIKQLLHDEELCDRYGRNAAKKMDQEDEKGLELFEINEGKSDTDEKAKRSFGHYSCVQ</sequence>
<feature type="domain" description="Glycosyl transferase family 1" evidence="1">
    <location>
        <begin position="230"/>
        <end position="383"/>
    </location>
</feature>
<evidence type="ECO:0000259" key="1">
    <source>
        <dbReference type="Pfam" id="PF00534"/>
    </source>
</evidence>
<evidence type="ECO:0000313" key="2">
    <source>
        <dbReference type="EMBL" id="MBC8571900.1"/>
    </source>
</evidence>
<dbReference type="RefSeq" id="WP_249306894.1">
    <property type="nucleotide sequence ID" value="NZ_JACRSZ010000001.1"/>
</dbReference>
<dbReference type="SUPFAM" id="SSF53756">
    <property type="entry name" value="UDP-Glycosyltransferase/glycogen phosphorylase"/>
    <property type="match status" value="1"/>
</dbReference>
<evidence type="ECO:0000313" key="3">
    <source>
        <dbReference type="Proteomes" id="UP000657421"/>
    </source>
</evidence>
<dbReference type="CDD" id="cd03811">
    <property type="entry name" value="GT4_GT28_WabH-like"/>
    <property type="match status" value="1"/>
</dbReference>
<dbReference type="EMBL" id="JACRSZ010000001">
    <property type="protein sequence ID" value="MBC8571900.1"/>
    <property type="molecule type" value="Genomic_DNA"/>
</dbReference>
<accession>A0ABR7N6X8</accession>
<dbReference type="Proteomes" id="UP000657421">
    <property type="component" value="Unassembled WGS sequence"/>
</dbReference>
<comment type="caution">
    <text evidence="2">The sequence shown here is derived from an EMBL/GenBank/DDBJ whole genome shotgun (WGS) entry which is preliminary data.</text>
</comment>
<gene>
    <name evidence="2" type="ORF">H8716_02185</name>
</gene>
<name>A0ABR7N6X8_9FIRM</name>